<gene>
    <name evidence="2" type="ORF">D9753_07995</name>
</gene>
<dbReference type="PANTHER" id="PTHR47691">
    <property type="entry name" value="REGULATOR-RELATED"/>
    <property type="match status" value="1"/>
</dbReference>
<keyword evidence="3" id="KW-1185">Reference proteome</keyword>
<feature type="region of interest" description="Disordered" evidence="1">
    <location>
        <begin position="1"/>
        <end position="26"/>
    </location>
</feature>
<dbReference type="Gene3D" id="3.40.50.300">
    <property type="entry name" value="P-loop containing nucleotide triphosphate hydrolases"/>
    <property type="match status" value="1"/>
</dbReference>
<proteinExistence type="predicted"/>
<dbReference type="SUPFAM" id="SSF52540">
    <property type="entry name" value="P-loop containing nucleoside triphosphate hydrolases"/>
    <property type="match status" value="1"/>
</dbReference>
<dbReference type="RefSeq" id="WP_121786372.1">
    <property type="nucleotide sequence ID" value="NZ_CP033073.1"/>
</dbReference>
<evidence type="ECO:0000313" key="3">
    <source>
        <dbReference type="Proteomes" id="UP000268329"/>
    </source>
</evidence>
<dbReference type="InterPro" id="IPR036388">
    <property type="entry name" value="WH-like_DNA-bd_sf"/>
</dbReference>
<feature type="compositionally biased region" description="Basic and acidic residues" evidence="1">
    <location>
        <begin position="706"/>
        <end position="715"/>
    </location>
</feature>
<dbReference type="Gene3D" id="1.10.10.10">
    <property type="entry name" value="Winged helix-like DNA-binding domain superfamily/Winged helix DNA-binding domain"/>
    <property type="match status" value="1"/>
</dbReference>
<evidence type="ECO:0000313" key="2">
    <source>
        <dbReference type="EMBL" id="AYN38868.1"/>
    </source>
</evidence>
<dbReference type="PRINTS" id="PR00364">
    <property type="entry name" value="DISEASERSIST"/>
</dbReference>
<dbReference type="SUPFAM" id="SSF48452">
    <property type="entry name" value="TPR-like"/>
    <property type="match status" value="1"/>
</dbReference>
<organism evidence="2 3">
    <name type="scientific">Streptomyces dangxiongensis</name>
    <dbReference type="NCBI Taxonomy" id="1442032"/>
    <lineage>
        <taxon>Bacteria</taxon>
        <taxon>Bacillati</taxon>
        <taxon>Actinomycetota</taxon>
        <taxon>Actinomycetes</taxon>
        <taxon>Kitasatosporales</taxon>
        <taxon>Streptomycetaceae</taxon>
        <taxon>Streptomyces</taxon>
    </lineage>
</organism>
<dbReference type="KEGG" id="sdd:D9753_07995"/>
<dbReference type="InterPro" id="IPR027417">
    <property type="entry name" value="P-loop_NTPase"/>
</dbReference>
<dbReference type="EMBL" id="CP033073">
    <property type="protein sequence ID" value="AYN38868.1"/>
    <property type="molecule type" value="Genomic_DNA"/>
</dbReference>
<evidence type="ECO:0000256" key="1">
    <source>
        <dbReference type="SAM" id="MobiDB-lite"/>
    </source>
</evidence>
<dbReference type="PANTHER" id="PTHR47691:SF3">
    <property type="entry name" value="HTH-TYPE TRANSCRIPTIONAL REGULATOR RV0890C-RELATED"/>
    <property type="match status" value="1"/>
</dbReference>
<dbReference type="Proteomes" id="UP000268329">
    <property type="component" value="Chromosome"/>
</dbReference>
<feature type="region of interest" description="Disordered" evidence="1">
    <location>
        <begin position="706"/>
        <end position="725"/>
    </location>
</feature>
<protein>
    <submittedName>
        <fullName evidence="2">Uncharacterized protein</fullName>
    </submittedName>
</protein>
<name>A0A3G2J9A9_9ACTN</name>
<dbReference type="InterPro" id="IPR011990">
    <property type="entry name" value="TPR-like_helical_dom_sf"/>
</dbReference>
<dbReference type="OrthoDB" id="3311584at2"/>
<dbReference type="Gene3D" id="1.25.40.10">
    <property type="entry name" value="Tetratricopeptide repeat domain"/>
    <property type="match status" value="1"/>
</dbReference>
<dbReference type="AlphaFoldDB" id="A0A3G2J9A9"/>
<sequence>MSESFDDRRAEPYVRNELSGSVNGPSVQSQQIHGGITFNVQAPLPSGPTFRPDQVPPLTVRFINRSADLALLDDCVSEEGSGAGRVGYGVISGMPGVGKTAIACRWAEKARAQFPDGQIYVDYAMLRSRAGGDVSEAVAMCLRALGVDDAYIPKSLEERTSLFRSRTADRRVLVVLDDVNQPAQVRPLVPKGPGSVMLVTSNGKLSELALDGARPVYLDPLDMDSGLQLLADRCGEAAVEAERHAAERLVGFCGGLPKALQLVAARLLPTGDLTMSELAEELADETRRLQGLSLGGDHSVSAVLELSYRDLPADAAHLYRILGWFPGRTFDAGTAAVAADIDVSTARSLLATLVRSSLLDVTEERRYRFHDLVRLHARERADQQEPQLTQRAVVERVATHYLALTACADRAVREDRLRIANLTDLLRSAPNPFSADDGPAPLEWLDAERATILAVLREASRLALHKHVWQLAEAFTVLFLHRRYLGEWKESLELGAAAAAEAMVPAAEARLRSLLSRPLMDLGQYDQARVELDKAVACAEVSANTALNASVHEFFGRYWDRFDADRAVQAYRRSVELNTEAEEWRGVAIATYFLGCAQDTAGHHEAALSTLRSAHQGLMDRHDRRMAARVLAAIGTVHEHLGDTDAAARVLRDAVRALEEEQASHYEAQARVRLADIVERTGGACETVREHLTRACQIYEAGGSPEAEKLRDRMTGPDAEGDGIA</sequence>
<accession>A0A3G2J9A9</accession>
<feature type="compositionally biased region" description="Basic and acidic residues" evidence="1">
    <location>
        <begin position="1"/>
        <end position="14"/>
    </location>
</feature>
<dbReference type="GO" id="GO:0043531">
    <property type="term" value="F:ADP binding"/>
    <property type="evidence" value="ECO:0007669"/>
    <property type="project" value="InterPro"/>
</dbReference>
<reference evidence="2 3" key="1">
    <citation type="submission" date="2018-10" db="EMBL/GenBank/DDBJ databases">
        <title>The genome of Streptomyces dangxiongensis Z022.</title>
        <authorList>
            <person name="Zhang B."/>
        </authorList>
    </citation>
    <scope>NUCLEOTIDE SEQUENCE [LARGE SCALE GENOMIC DNA]</scope>
    <source>
        <strain evidence="2 3">Z022</strain>
    </source>
</reference>